<keyword evidence="14" id="KW-1185">Reference proteome</keyword>
<dbReference type="Pfam" id="PF11721">
    <property type="entry name" value="Malectin"/>
    <property type="match status" value="1"/>
</dbReference>
<keyword evidence="9" id="KW-0119">Carbohydrate metabolism</keyword>
<name>A0A7W8IH64_9BACT</name>
<evidence type="ECO:0000256" key="1">
    <source>
        <dbReference type="ARBA" id="ARBA00004115"/>
    </source>
</evidence>
<evidence type="ECO:0000256" key="10">
    <source>
        <dbReference type="SAM" id="SignalP"/>
    </source>
</evidence>
<evidence type="ECO:0000256" key="8">
    <source>
        <dbReference type="ARBA" id="ARBA00023180"/>
    </source>
</evidence>
<feature type="domain" description="CBM6" evidence="12">
    <location>
        <begin position="56"/>
        <end position="188"/>
    </location>
</feature>
<dbReference type="PROSITE" id="PS50853">
    <property type="entry name" value="FN3"/>
    <property type="match status" value="1"/>
</dbReference>
<evidence type="ECO:0000256" key="5">
    <source>
        <dbReference type="ARBA" id="ARBA00022824"/>
    </source>
</evidence>
<dbReference type="InterPro" id="IPR005084">
    <property type="entry name" value="CBM6"/>
</dbReference>
<gene>
    <name evidence="13" type="ORF">HDF09_001793</name>
</gene>
<dbReference type="PROSITE" id="PS51175">
    <property type="entry name" value="CBM6"/>
    <property type="match status" value="1"/>
</dbReference>
<dbReference type="InterPro" id="IPR036116">
    <property type="entry name" value="FN3_sf"/>
</dbReference>
<dbReference type="InterPro" id="IPR003961">
    <property type="entry name" value="FN3_dom"/>
</dbReference>
<keyword evidence="8" id="KW-0325">Glycoprotein</keyword>
<dbReference type="Proteomes" id="UP000568106">
    <property type="component" value="Unassembled WGS sequence"/>
</dbReference>
<protein>
    <recommendedName>
        <fullName evidence="15">Malectin domain-containing protein</fullName>
    </recommendedName>
</protein>
<dbReference type="GO" id="GO:0030246">
    <property type="term" value="F:carbohydrate binding"/>
    <property type="evidence" value="ECO:0007669"/>
    <property type="project" value="InterPro"/>
</dbReference>
<dbReference type="EMBL" id="JACHDY010000002">
    <property type="protein sequence ID" value="MBB5317124.1"/>
    <property type="molecule type" value="Genomic_DNA"/>
</dbReference>
<dbReference type="SUPFAM" id="SSF49785">
    <property type="entry name" value="Galactose-binding domain-like"/>
    <property type="match status" value="1"/>
</dbReference>
<keyword evidence="7" id="KW-0472">Membrane</keyword>
<dbReference type="InterPro" id="IPR039155">
    <property type="entry name" value="MLEC"/>
</dbReference>
<accession>A0A7W8IH64</accession>
<dbReference type="SUPFAM" id="SSF49265">
    <property type="entry name" value="Fibronectin type III"/>
    <property type="match status" value="1"/>
</dbReference>
<keyword evidence="6" id="KW-1133">Transmembrane helix</keyword>
<dbReference type="PANTHER" id="PTHR13460:SF0">
    <property type="entry name" value="MALECTIN"/>
    <property type="match status" value="1"/>
</dbReference>
<evidence type="ECO:0000256" key="4">
    <source>
        <dbReference type="ARBA" id="ARBA00022729"/>
    </source>
</evidence>
<evidence type="ECO:0008006" key="15">
    <source>
        <dbReference type="Google" id="ProtNLM"/>
    </source>
</evidence>
<dbReference type="CDD" id="cd00063">
    <property type="entry name" value="FN3"/>
    <property type="match status" value="1"/>
</dbReference>
<evidence type="ECO:0000256" key="9">
    <source>
        <dbReference type="ARBA" id="ARBA00023277"/>
    </source>
</evidence>
<keyword evidence="3" id="KW-0812">Transmembrane</keyword>
<evidence type="ECO:0000256" key="2">
    <source>
        <dbReference type="ARBA" id="ARBA00009141"/>
    </source>
</evidence>
<comment type="subcellular location">
    <subcellularLocation>
        <location evidence="1">Endoplasmic reticulum membrane</location>
        <topology evidence="1">Single-pass type I membrane protein</topology>
    </subcellularLocation>
</comment>
<sequence>MKRASLVLLMLLSLGVGAALAGPCPAQFPTSRGDGTVAGVAVAGGTQYYFKDALLNGFDCFEQLSSWFPSYITSSNAMNPAKETVDMAYTTEGTATFSNVVVPTAGTYTLTMRYAFATGLFPGVLNRPEGILVNGIVMTSDLNFPVTGDFDTFSTVSIAVPLNAGQNTVQVFNVATQSVSRLDSMTVTAGGSNSCSVLPLAPGGLSVAEDSNNAIALTWNASAAPSGCTVGYYNVFRGATSGFIPSVANQIATVVSGTKYEDTTGMCQTPYYYVVQAVDLAGLSVTSTQASASISQCPTVSSAQINAGGPAVAPFISDVDFAGGSILSHKNVIDLSGVTNAAPMTVYQDARQGNFTYTLAGFVPGSSHTVRLHFAETYFSTVGSRTFNISINGTQVMTNFDIFAAAGAKNKAVIQELTANADSNGTFVVTFTSVVNSSLLSAIEIN</sequence>
<evidence type="ECO:0000256" key="6">
    <source>
        <dbReference type="ARBA" id="ARBA00022989"/>
    </source>
</evidence>
<dbReference type="Gene3D" id="2.60.40.10">
    <property type="entry name" value="Immunoglobulins"/>
    <property type="match status" value="1"/>
</dbReference>
<feature type="chain" id="PRO_5030518483" description="Malectin domain-containing protein" evidence="10">
    <location>
        <begin position="22"/>
        <end position="446"/>
    </location>
</feature>
<keyword evidence="5" id="KW-0256">Endoplasmic reticulum</keyword>
<evidence type="ECO:0000256" key="7">
    <source>
        <dbReference type="ARBA" id="ARBA00023136"/>
    </source>
</evidence>
<dbReference type="InterPro" id="IPR021720">
    <property type="entry name" value="Malectin_dom"/>
</dbReference>
<dbReference type="PANTHER" id="PTHR13460">
    <property type="match status" value="1"/>
</dbReference>
<comment type="caution">
    <text evidence="13">The sequence shown here is derived from an EMBL/GenBank/DDBJ whole genome shotgun (WGS) entry which is preliminary data.</text>
</comment>
<dbReference type="InterPro" id="IPR008979">
    <property type="entry name" value="Galactose-bd-like_sf"/>
</dbReference>
<proteinExistence type="inferred from homology"/>
<dbReference type="Gene3D" id="2.60.120.430">
    <property type="entry name" value="Galactose-binding lectin"/>
    <property type="match status" value="1"/>
</dbReference>
<keyword evidence="4 10" id="KW-0732">Signal</keyword>
<evidence type="ECO:0000259" key="11">
    <source>
        <dbReference type="PROSITE" id="PS50853"/>
    </source>
</evidence>
<evidence type="ECO:0000313" key="14">
    <source>
        <dbReference type="Proteomes" id="UP000568106"/>
    </source>
</evidence>
<organism evidence="13 14">
    <name type="scientific">Tunturiibacter empetritectus</name>
    <dbReference type="NCBI Taxonomy" id="3069691"/>
    <lineage>
        <taxon>Bacteria</taxon>
        <taxon>Pseudomonadati</taxon>
        <taxon>Acidobacteriota</taxon>
        <taxon>Terriglobia</taxon>
        <taxon>Terriglobales</taxon>
        <taxon>Acidobacteriaceae</taxon>
        <taxon>Tunturiibacter</taxon>
    </lineage>
</organism>
<feature type="signal peptide" evidence="10">
    <location>
        <begin position="1"/>
        <end position="21"/>
    </location>
</feature>
<reference evidence="13" key="1">
    <citation type="submission" date="2020-08" db="EMBL/GenBank/DDBJ databases">
        <title>Genomic Encyclopedia of Type Strains, Phase IV (KMG-V): Genome sequencing to study the core and pangenomes of soil and plant-associated prokaryotes.</title>
        <authorList>
            <person name="Whitman W."/>
        </authorList>
    </citation>
    <scope>NUCLEOTIDE SEQUENCE [LARGE SCALE GENOMIC DNA]</scope>
    <source>
        <strain evidence="13">M8UP27</strain>
    </source>
</reference>
<evidence type="ECO:0000259" key="12">
    <source>
        <dbReference type="PROSITE" id="PS51175"/>
    </source>
</evidence>
<dbReference type="GO" id="GO:0016020">
    <property type="term" value="C:membrane"/>
    <property type="evidence" value="ECO:0007669"/>
    <property type="project" value="TreeGrafter"/>
</dbReference>
<feature type="domain" description="Fibronectin type-III" evidence="11">
    <location>
        <begin position="201"/>
        <end position="297"/>
    </location>
</feature>
<comment type="similarity">
    <text evidence="2">Belongs to the malectin family.</text>
</comment>
<dbReference type="AlphaFoldDB" id="A0A7W8IH64"/>
<evidence type="ECO:0000256" key="3">
    <source>
        <dbReference type="ARBA" id="ARBA00022692"/>
    </source>
</evidence>
<dbReference type="Gene3D" id="2.60.120.260">
    <property type="entry name" value="Galactose-binding domain-like"/>
    <property type="match status" value="1"/>
</dbReference>
<dbReference type="InterPro" id="IPR013783">
    <property type="entry name" value="Ig-like_fold"/>
</dbReference>
<evidence type="ECO:0000313" key="13">
    <source>
        <dbReference type="EMBL" id="MBB5317124.1"/>
    </source>
</evidence>